<evidence type="ECO:0000313" key="2">
    <source>
        <dbReference type="Proteomes" id="UP000475117"/>
    </source>
</evidence>
<name>A0A6B3LAZ3_9BACT</name>
<dbReference type="RefSeq" id="WP_164363366.1">
    <property type="nucleotide sequence ID" value="NZ_CP066776.1"/>
</dbReference>
<dbReference type="Proteomes" id="UP000475117">
    <property type="component" value="Chromosome"/>
</dbReference>
<accession>A0A6B3LAZ3</accession>
<gene>
    <name evidence="1" type="ORF">G3M56_009040</name>
</gene>
<evidence type="ECO:0000313" key="1">
    <source>
        <dbReference type="EMBL" id="QQL44038.1"/>
    </source>
</evidence>
<proteinExistence type="predicted"/>
<protein>
    <submittedName>
        <fullName evidence="1">Uncharacterized protein</fullName>
    </submittedName>
</protein>
<sequence length="142" mass="15576">MQIQIATLCDAATDYNGKLCILGTLDTLGAVQFPVTHPSCAIAIRFCFTAEDEGKHTVSLGFIDADGQPMGGKAEREFEVRIPDETSFLCNNMVVNIQGLQFPKPGEYLIRLMVDGDLYEEIPLRVVQVNQSQMPQQAAPQA</sequence>
<dbReference type="KEGG" id="soa:G3M56_009040"/>
<reference evidence="1 2" key="1">
    <citation type="submission" date="2020-12" db="EMBL/GenBank/DDBJ databases">
        <title>Sulforoseuscoccus oceanibium gen. nov., sp. nov., a representative of the phylum Verrucomicrobia with special cytoplasmic membrane, and proposal of Sulforoseuscoccusaceae fam. nov.</title>
        <authorList>
            <person name="Xi F."/>
        </authorList>
    </citation>
    <scope>NUCLEOTIDE SEQUENCE [LARGE SCALE GENOMIC DNA]</scope>
    <source>
        <strain evidence="1 2">T37</strain>
    </source>
</reference>
<organism evidence="1 2">
    <name type="scientific">Sulfuriroseicoccus oceanibius</name>
    <dbReference type="NCBI Taxonomy" id="2707525"/>
    <lineage>
        <taxon>Bacteria</taxon>
        <taxon>Pseudomonadati</taxon>
        <taxon>Verrucomicrobiota</taxon>
        <taxon>Verrucomicrobiia</taxon>
        <taxon>Verrucomicrobiales</taxon>
        <taxon>Verrucomicrobiaceae</taxon>
        <taxon>Sulfuriroseicoccus</taxon>
    </lineage>
</organism>
<dbReference type="InterPro" id="IPR054221">
    <property type="entry name" value="DUF6941"/>
</dbReference>
<dbReference type="AlphaFoldDB" id="A0A6B3LAZ3"/>
<dbReference type="EMBL" id="CP066776">
    <property type="protein sequence ID" value="QQL44038.1"/>
    <property type="molecule type" value="Genomic_DNA"/>
</dbReference>
<keyword evidence="2" id="KW-1185">Reference proteome</keyword>
<dbReference type="Pfam" id="PF22091">
    <property type="entry name" value="DUF6941"/>
    <property type="match status" value="1"/>
</dbReference>